<reference evidence="8" key="1">
    <citation type="submission" date="2020-08" db="EMBL/GenBank/DDBJ databases">
        <title>Multicomponent nature underlies the extraordinary mechanical properties of spider dragline silk.</title>
        <authorList>
            <person name="Kono N."/>
            <person name="Nakamura H."/>
            <person name="Mori M."/>
            <person name="Yoshida Y."/>
            <person name="Ohtoshi R."/>
            <person name="Malay A.D."/>
            <person name="Moran D.A.P."/>
            <person name="Tomita M."/>
            <person name="Numata K."/>
            <person name="Arakawa K."/>
        </authorList>
    </citation>
    <scope>NUCLEOTIDE SEQUENCE</scope>
</reference>
<protein>
    <recommendedName>
        <fullName evidence="2">Transmembrane protein 107</fullName>
    </recommendedName>
</protein>
<feature type="transmembrane region" description="Helical" evidence="7">
    <location>
        <begin position="92"/>
        <end position="117"/>
    </location>
</feature>
<dbReference type="OrthoDB" id="2114471at2759"/>
<organism evidence="8 9">
    <name type="scientific">Nephila pilipes</name>
    <name type="common">Giant wood spider</name>
    <name type="synonym">Nephila maculata</name>
    <dbReference type="NCBI Taxonomy" id="299642"/>
    <lineage>
        <taxon>Eukaryota</taxon>
        <taxon>Metazoa</taxon>
        <taxon>Ecdysozoa</taxon>
        <taxon>Arthropoda</taxon>
        <taxon>Chelicerata</taxon>
        <taxon>Arachnida</taxon>
        <taxon>Araneae</taxon>
        <taxon>Araneomorphae</taxon>
        <taxon>Entelegynae</taxon>
        <taxon>Araneoidea</taxon>
        <taxon>Nephilidae</taxon>
        <taxon>Nephila</taxon>
    </lineage>
</organism>
<keyword evidence="3 7" id="KW-0812">Transmembrane</keyword>
<evidence type="ECO:0000256" key="6">
    <source>
        <dbReference type="ARBA" id="ARBA00023136"/>
    </source>
</evidence>
<evidence type="ECO:0000256" key="4">
    <source>
        <dbReference type="ARBA" id="ARBA00022794"/>
    </source>
</evidence>
<proteinExistence type="predicted"/>
<name>A0A8X6I966_NEPPI</name>
<evidence type="ECO:0000313" key="8">
    <source>
        <dbReference type="EMBL" id="GFS33101.1"/>
    </source>
</evidence>
<accession>A0A8X6I966</accession>
<dbReference type="PANTHER" id="PTHR34341:SF1">
    <property type="entry name" value="TRANSMEMBRANE PROTEIN 107"/>
    <property type="match status" value="1"/>
</dbReference>
<evidence type="ECO:0000256" key="1">
    <source>
        <dbReference type="ARBA" id="ARBA00004141"/>
    </source>
</evidence>
<comment type="caution">
    <text evidence="8">The sequence shown here is derived from an EMBL/GenBank/DDBJ whole genome shotgun (WGS) entry which is preliminary data.</text>
</comment>
<feature type="transmembrane region" description="Helical" evidence="7">
    <location>
        <begin position="68"/>
        <end position="86"/>
    </location>
</feature>
<sequence length="120" mass="14238">MELIVKENMTEFLNVKDGELQVEYLQEDLNEIINRYTIVFSISTVLLTMEILFFLGGFSMFMTWQNEISIFCHFIGTCLLFFLLYLKWNEELFYISFLLCVILPFAAETFLVVNYLLIKV</sequence>
<dbReference type="GO" id="GO:0016020">
    <property type="term" value="C:membrane"/>
    <property type="evidence" value="ECO:0007669"/>
    <property type="project" value="UniProtKB-SubCell"/>
</dbReference>
<dbReference type="Pfam" id="PF14995">
    <property type="entry name" value="TMEM107"/>
    <property type="match status" value="1"/>
</dbReference>
<feature type="transmembrane region" description="Helical" evidence="7">
    <location>
        <begin position="36"/>
        <end position="56"/>
    </location>
</feature>
<dbReference type="Proteomes" id="UP000887013">
    <property type="component" value="Unassembled WGS sequence"/>
</dbReference>
<dbReference type="InterPro" id="IPR029248">
    <property type="entry name" value="TMEM107"/>
</dbReference>
<evidence type="ECO:0000256" key="5">
    <source>
        <dbReference type="ARBA" id="ARBA00022989"/>
    </source>
</evidence>
<dbReference type="EMBL" id="BMAW01088102">
    <property type="protein sequence ID" value="GFS33101.1"/>
    <property type="molecule type" value="Genomic_DNA"/>
</dbReference>
<dbReference type="GO" id="GO:1904491">
    <property type="term" value="P:protein localization to ciliary transition zone"/>
    <property type="evidence" value="ECO:0007669"/>
    <property type="project" value="TreeGrafter"/>
</dbReference>
<dbReference type="GO" id="GO:1905515">
    <property type="term" value="P:non-motile cilium assembly"/>
    <property type="evidence" value="ECO:0007669"/>
    <property type="project" value="TreeGrafter"/>
</dbReference>
<evidence type="ECO:0000256" key="2">
    <source>
        <dbReference type="ARBA" id="ARBA00015652"/>
    </source>
</evidence>
<comment type="subcellular location">
    <subcellularLocation>
        <location evidence="1">Membrane</location>
        <topology evidence="1">Multi-pass membrane protein</topology>
    </subcellularLocation>
</comment>
<gene>
    <name evidence="8" type="primary">AVEN_12598_1</name>
    <name evidence="8" type="ORF">NPIL_129251</name>
</gene>
<keyword evidence="6 7" id="KW-0472">Membrane</keyword>
<evidence type="ECO:0000313" key="9">
    <source>
        <dbReference type="Proteomes" id="UP000887013"/>
    </source>
</evidence>
<dbReference type="PANTHER" id="PTHR34341">
    <property type="entry name" value="TRANSMEMBRANE PROTEIN 107"/>
    <property type="match status" value="1"/>
</dbReference>
<keyword evidence="5 7" id="KW-1133">Transmembrane helix</keyword>
<dbReference type="GO" id="GO:0036038">
    <property type="term" value="C:MKS complex"/>
    <property type="evidence" value="ECO:0007669"/>
    <property type="project" value="TreeGrafter"/>
</dbReference>
<dbReference type="AlphaFoldDB" id="A0A8X6I966"/>
<keyword evidence="4" id="KW-0970">Cilium biogenesis/degradation</keyword>
<evidence type="ECO:0000256" key="7">
    <source>
        <dbReference type="SAM" id="Phobius"/>
    </source>
</evidence>
<evidence type="ECO:0000256" key="3">
    <source>
        <dbReference type="ARBA" id="ARBA00022692"/>
    </source>
</evidence>
<keyword evidence="9" id="KW-1185">Reference proteome</keyword>